<accession>A0AA88R7R8</accession>
<dbReference type="InterPro" id="IPR036291">
    <property type="entry name" value="NAD(P)-bd_dom_sf"/>
</dbReference>
<evidence type="ECO:0000313" key="3">
    <source>
        <dbReference type="Proteomes" id="UP001187471"/>
    </source>
</evidence>
<evidence type="ECO:0000259" key="1">
    <source>
        <dbReference type="Pfam" id="PF05368"/>
    </source>
</evidence>
<dbReference type="PANTHER" id="PTHR43349">
    <property type="entry name" value="PINORESINOL REDUCTASE-RELATED"/>
    <property type="match status" value="1"/>
</dbReference>
<organism evidence="2 3">
    <name type="scientific">Escallonia rubra</name>
    <dbReference type="NCBI Taxonomy" id="112253"/>
    <lineage>
        <taxon>Eukaryota</taxon>
        <taxon>Viridiplantae</taxon>
        <taxon>Streptophyta</taxon>
        <taxon>Embryophyta</taxon>
        <taxon>Tracheophyta</taxon>
        <taxon>Spermatophyta</taxon>
        <taxon>Magnoliopsida</taxon>
        <taxon>eudicotyledons</taxon>
        <taxon>Gunneridae</taxon>
        <taxon>Pentapetalae</taxon>
        <taxon>asterids</taxon>
        <taxon>campanulids</taxon>
        <taxon>Escalloniales</taxon>
        <taxon>Escalloniaceae</taxon>
        <taxon>Escallonia</taxon>
    </lineage>
</organism>
<name>A0AA88R7R8_9ASTE</name>
<proteinExistence type="predicted"/>
<dbReference type="PANTHER" id="PTHR43349:SF9">
    <property type="entry name" value="PHENYLCOUMARAN BENZYLIC ETHER REDUCTASE-LIKE PROTEIN"/>
    <property type="match status" value="1"/>
</dbReference>
<protein>
    <recommendedName>
        <fullName evidence="1">NmrA-like domain-containing protein</fullName>
    </recommendedName>
</protein>
<dbReference type="Pfam" id="PF05368">
    <property type="entry name" value="NmrA"/>
    <property type="match status" value="1"/>
</dbReference>
<dbReference type="AlphaFoldDB" id="A0AA88R7R8"/>
<keyword evidence="3" id="KW-1185">Reference proteome</keyword>
<comment type="caution">
    <text evidence="2">The sequence shown here is derived from an EMBL/GenBank/DDBJ whole genome shotgun (WGS) entry which is preliminary data.</text>
</comment>
<dbReference type="Proteomes" id="UP001187471">
    <property type="component" value="Unassembled WGS sequence"/>
</dbReference>
<dbReference type="Gene3D" id="3.40.50.720">
    <property type="entry name" value="NAD(P)-binding Rossmann-like Domain"/>
    <property type="match status" value="1"/>
</dbReference>
<sequence>MGSKVLIFGRTGYTRKHTVKASVKLGHPTYVYSRPNSTKSDLLGEFQSLGVTIVRGGLDEHEKIVSLLKEVDVVISTIAYTQVLDQLHIIEAINVAGNIMVCHLMPWILLMADEMQVQ</sequence>
<dbReference type="SUPFAM" id="SSF51735">
    <property type="entry name" value="NAD(P)-binding Rossmann-fold domains"/>
    <property type="match status" value="1"/>
</dbReference>
<evidence type="ECO:0000313" key="2">
    <source>
        <dbReference type="EMBL" id="KAK2979899.1"/>
    </source>
</evidence>
<feature type="domain" description="NmrA-like" evidence="1">
    <location>
        <begin position="3"/>
        <end position="99"/>
    </location>
</feature>
<dbReference type="InterPro" id="IPR050608">
    <property type="entry name" value="NmrA-type/Isoflavone_red_sf"/>
</dbReference>
<reference evidence="2" key="1">
    <citation type="submission" date="2022-12" db="EMBL/GenBank/DDBJ databases">
        <title>Draft genome assemblies for two species of Escallonia (Escalloniales).</title>
        <authorList>
            <person name="Chanderbali A."/>
            <person name="Dervinis C."/>
            <person name="Anghel I."/>
            <person name="Soltis D."/>
            <person name="Soltis P."/>
            <person name="Zapata F."/>
        </authorList>
    </citation>
    <scope>NUCLEOTIDE SEQUENCE</scope>
    <source>
        <strain evidence="2">UCBG92.1500</strain>
        <tissue evidence="2">Leaf</tissue>
    </source>
</reference>
<dbReference type="EMBL" id="JAVXUO010001699">
    <property type="protein sequence ID" value="KAK2979899.1"/>
    <property type="molecule type" value="Genomic_DNA"/>
</dbReference>
<gene>
    <name evidence="2" type="ORF">RJ640_020141</name>
</gene>
<dbReference type="InterPro" id="IPR008030">
    <property type="entry name" value="NmrA-like"/>
</dbReference>